<reference evidence="2" key="1">
    <citation type="submission" date="2023-07" db="EMBL/GenBank/DDBJ databases">
        <title>Sequencing the genomes of 1000 actinobacteria strains.</title>
        <authorList>
            <person name="Klenk H.-P."/>
        </authorList>
    </citation>
    <scope>NUCLEOTIDE SEQUENCE</scope>
    <source>
        <strain evidence="2">DSM 13988</strain>
    </source>
</reference>
<dbReference type="PANTHER" id="PTHR30543:SF21">
    <property type="entry name" value="NAD(P)H-DEPENDENT FMN REDUCTASE LOT6"/>
    <property type="match status" value="1"/>
</dbReference>
<dbReference type="Gene3D" id="3.40.50.360">
    <property type="match status" value="1"/>
</dbReference>
<dbReference type="SUPFAM" id="SSF52218">
    <property type="entry name" value="Flavoproteins"/>
    <property type="match status" value="1"/>
</dbReference>
<dbReference type="PANTHER" id="PTHR30543">
    <property type="entry name" value="CHROMATE REDUCTASE"/>
    <property type="match status" value="1"/>
</dbReference>
<name>A0AAE3YG54_9MICC</name>
<comment type="caution">
    <text evidence="2">The sequence shown here is derived from an EMBL/GenBank/DDBJ whole genome shotgun (WGS) entry which is preliminary data.</text>
</comment>
<dbReference type="Pfam" id="PF03358">
    <property type="entry name" value="FMN_red"/>
    <property type="match status" value="1"/>
</dbReference>
<evidence type="ECO:0000313" key="2">
    <source>
        <dbReference type="EMBL" id="MDR6892172.1"/>
    </source>
</evidence>
<accession>A0AAE3YG54</accession>
<dbReference type="GO" id="GO:0010181">
    <property type="term" value="F:FMN binding"/>
    <property type="evidence" value="ECO:0007669"/>
    <property type="project" value="TreeGrafter"/>
</dbReference>
<gene>
    <name evidence="2" type="ORF">J2S35_001112</name>
</gene>
<dbReference type="AlphaFoldDB" id="A0AAE3YG54"/>
<dbReference type="GO" id="GO:0016491">
    <property type="term" value="F:oxidoreductase activity"/>
    <property type="evidence" value="ECO:0007669"/>
    <property type="project" value="InterPro"/>
</dbReference>
<proteinExistence type="predicted"/>
<evidence type="ECO:0000259" key="1">
    <source>
        <dbReference type="Pfam" id="PF03358"/>
    </source>
</evidence>
<protein>
    <submittedName>
        <fullName evidence="2">NAD(P)H-dependent FMN reductase</fullName>
    </submittedName>
</protein>
<organism evidence="2 3">
    <name type="scientific">Falsarthrobacter nasiphocae</name>
    <dbReference type="NCBI Taxonomy" id="189863"/>
    <lineage>
        <taxon>Bacteria</taxon>
        <taxon>Bacillati</taxon>
        <taxon>Actinomycetota</taxon>
        <taxon>Actinomycetes</taxon>
        <taxon>Micrococcales</taxon>
        <taxon>Micrococcaceae</taxon>
        <taxon>Falsarthrobacter</taxon>
    </lineage>
</organism>
<sequence>MELLDLGALDLPMLDEDDVPRLGNYTRPHTLAWAKTVSEADALIILTPEYNASFTAPLKNAIDTLFAEWNEKPIGVIGYGWGGGARATAALSPVLKNVQADERGVVHVHFNKDIDPAGEVLSDELAGKVQELAAKLV</sequence>
<dbReference type="Proteomes" id="UP001247307">
    <property type="component" value="Unassembled WGS sequence"/>
</dbReference>
<dbReference type="InterPro" id="IPR050712">
    <property type="entry name" value="NAD(P)H-dep_reductase"/>
</dbReference>
<dbReference type="EMBL" id="JAVDUI010000001">
    <property type="protein sequence ID" value="MDR6892172.1"/>
    <property type="molecule type" value="Genomic_DNA"/>
</dbReference>
<feature type="domain" description="NADPH-dependent FMN reductase-like" evidence="1">
    <location>
        <begin position="2"/>
        <end position="100"/>
    </location>
</feature>
<keyword evidence="3" id="KW-1185">Reference proteome</keyword>
<dbReference type="InterPro" id="IPR005025">
    <property type="entry name" value="FMN_Rdtase-like_dom"/>
</dbReference>
<dbReference type="InterPro" id="IPR029039">
    <property type="entry name" value="Flavoprotein-like_sf"/>
</dbReference>
<evidence type="ECO:0000313" key="3">
    <source>
        <dbReference type="Proteomes" id="UP001247307"/>
    </source>
</evidence>
<dbReference type="GO" id="GO:0005829">
    <property type="term" value="C:cytosol"/>
    <property type="evidence" value="ECO:0007669"/>
    <property type="project" value="TreeGrafter"/>
</dbReference>